<comment type="similarity">
    <text evidence="6">Belongs to the ABC-4 integral membrane protein family.</text>
</comment>
<proteinExistence type="inferred from homology"/>
<keyword evidence="5 7" id="KW-0472">Membrane</keyword>
<dbReference type="OrthoDB" id="9770036at2"/>
<evidence type="ECO:0000313" key="10">
    <source>
        <dbReference type="EMBL" id="SFC41127.1"/>
    </source>
</evidence>
<feature type="transmembrane region" description="Helical" evidence="7">
    <location>
        <begin position="354"/>
        <end position="377"/>
    </location>
</feature>
<evidence type="ECO:0000256" key="4">
    <source>
        <dbReference type="ARBA" id="ARBA00022989"/>
    </source>
</evidence>
<feature type="transmembrane region" description="Helical" evidence="7">
    <location>
        <begin position="21"/>
        <end position="45"/>
    </location>
</feature>
<dbReference type="EMBL" id="FOMG01000003">
    <property type="protein sequence ID" value="SFC41127.1"/>
    <property type="molecule type" value="Genomic_DNA"/>
</dbReference>
<dbReference type="RefSeq" id="WP_090088777.1">
    <property type="nucleotide sequence ID" value="NZ_FOMG01000003.1"/>
</dbReference>
<name>A0A1I1IXW0_9CLOT</name>
<dbReference type="PANTHER" id="PTHR30572:SF4">
    <property type="entry name" value="ABC TRANSPORTER PERMEASE YTRF"/>
    <property type="match status" value="1"/>
</dbReference>
<dbReference type="GO" id="GO:0005886">
    <property type="term" value="C:plasma membrane"/>
    <property type="evidence" value="ECO:0007669"/>
    <property type="project" value="UniProtKB-SubCell"/>
</dbReference>
<gene>
    <name evidence="10" type="ORF">SAMN05421842_103115</name>
</gene>
<evidence type="ECO:0000256" key="3">
    <source>
        <dbReference type="ARBA" id="ARBA00022692"/>
    </source>
</evidence>
<feature type="domain" description="ABC3 transporter permease C-terminal" evidence="8">
    <location>
        <begin position="304"/>
        <end position="417"/>
    </location>
</feature>
<feature type="transmembrane region" description="Helical" evidence="7">
    <location>
        <begin position="300"/>
        <end position="325"/>
    </location>
</feature>
<dbReference type="Pfam" id="PF12704">
    <property type="entry name" value="MacB_PCD"/>
    <property type="match status" value="1"/>
</dbReference>
<keyword evidence="3 7" id="KW-0812">Transmembrane</keyword>
<dbReference type="PANTHER" id="PTHR30572">
    <property type="entry name" value="MEMBRANE COMPONENT OF TRANSPORTER-RELATED"/>
    <property type="match status" value="1"/>
</dbReference>
<feature type="domain" description="MacB-like periplasmic core" evidence="9">
    <location>
        <begin position="21"/>
        <end position="265"/>
    </location>
</feature>
<organism evidence="10 11">
    <name type="scientific">Clostridium uliginosum</name>
    <dbReference type="NCBI Taxonomy" id="119641"/>
    <lineage>
        <taxon>Bacteria</taxon>
        <taxon>Bacillati</taxon>
        <taxon>Bacillota</taxon>
        <taxon>Clostridia</taxon>
        <taxon>Eubacteriales</taxon>
        <taxon>Clostridiaceae</taxon>
        <taxon>Clostridium</taxon>
    </lineage>
</organism>
<dbReference type="Proteomes" id="UP000199263">
    <property type="component" value="Unassembled WGS sequence"/>
</dbReference>
<evidence type="ECO:0000259" key="8">
    <source>
        <dbReference type="Pfam" id="PF02687"/>
    </source>
</evidence>
<keyword evidence="2" id="KW-1003">Cell membrane</keyword>
<evidence type="ECO:0000256" key="2">
    <source>
        <dbReference type="ARBA" id="ARBA00022475"/>
    </source>
</evidence>
<reference evidence="10 11" key="1">
    <citation type="submission" date="2016-10" db="EMBL/GenBank/DDBJ databases">
        <authorList>
            <person name="de Groot N.N."/>
        </authorList>
    </citation>
    <scope>NUCLEOTIDE SEQUENCE [LARGE SCALE GENOMIC DNA]</scope>
    <source>
        <strain evidence="10 11">DSM 12992</strain>
    </source>
</reference>
<dbReference type="Pfam" id="PF02687">
    <property type="entry name" value="FtsX"/>
    <property type="match status" value="1"/>
</dbReference>
<dbReference type="STRING" id="119641.SAMN05421842_103115"/>
<dbReference type="InterPro" id="IPR025857">
    <property type="entry name" value="MacB_PCD"/>
</dbReference>
<evidence type="ECO:0000256" key="6">
    <source>
        <dbReference type="ARBA" id="ARBA00038076"/>
    </source>
</evidence>
<evidence type="ECO:0000259" key="9">
    <source>
        <dbReference type="Pfam" id="PF12704"/>
    </source>
</evidence>
<comment type="subcellular location">
    <subcellularLocation>
        <location evidence="1">Cell membrane</location>
        <topology evidence="1">Multi-pass membrane protein</topology>
    </subcellularLocation>
</comment>
<evidence type="ECO:0000313" key="11">
    <source>
        <dbReference type="Proteomes" id="UP000199263"/>
    </source>
</evidence>
<sequence length="424" mass="46178">MFIKENILLAIAGIKSNKMRSLLTMLGIIIGISSVIAIVSIGSAITSSVTKTMGEMGASNIEIGITEKTEDGQGNMYSRSTKKPEDNDLISTEQINSLKETFSDRVSNIALTERKEQGKIKDGYLYANVSITGVNDGYKDVRNVKMINGRFISDKDLKGSRKSAVVSDKLVANMFKGVGDPLGKEIKFYAQDTVETYVIVGIYKYEASPFGGDGGMTSSEKDRQTNLYIPVTTAKASQKNKNYSYLTVKPNNNVDSEKLVKDMEKYLEKLYKNNKNWTTYVYSAKSEVESFTSALQMISLAISVIAAISLLVGGIGVMNIMLVSVTERTREIGTRKALGAKSSYIKMQFITESIIICAIGGIIGITLGIGFGVIACILLKAPIAISISTILISFTFSMAIGVFFGYYPAKKAASLDPIEALRYE</sequence>
<dbReference type="AlphaFoldDB" id="A0A1I1IXW0"/>
<evidence type="ECO:0000256" key="5">
    <source>
        <dbReference type="ARBA" id="ARBA00023136"/>
    </source>
</evidence>
<evidence type="ECO:0000256" key="1">
    <source>
        <dbReference type="ARBA" id="ARBA00004651"/>
    </source>
</evidence>
<evidence type="ECO:0000256" key="7">
    <source>
        <dbReference type="SAM" id="Phobius"/>
    </source>
</evidence>
<dbReference type="GO" id="GO:0022857">
    <property type="term" value="F:transmembrane transporter activity"/>
    <property type="evidence" value="ECO:0007669"/>
    <property type="project" value="TreeGrafter"/>
</dbReference>
<dbReference type="InterPro" id="IPR050250">
    <property type="entry name" value="Macrolide_Exporter_MacB"/>
</dbReference>
<protein>
    <submittedName>
        <fullName evidence="10">Putative ABC transport system permease protein</fullName>
    </submittedName>
</protein>
<feature type="transmembrane region" description="Helical" evidence="7">
    <location>
        <begin position="383"/>
        <end position="407"/>
    </location>
</feature>
<dbReference type="InterPro" id="IPR003838">
    <property type="entry name" value="ABC3_permease_C"/>
</dbReference>
<keyword evidence="11" id="KW-1185">Reference proteome</keyword>
<keyword evidence="4 7" id="KW-1133">Transmembrane helix</keyword>
<accession>A0A1I1IXW0</accession>